<feature type="binding site" evidence="6">
    <location>
        <begin position="81"/>
        <end position="82"/>
    </location>
    <ligand>
        <name>substrate</name>
    </ligand>
</feature>
<feature type="domain" description="Carbohydrate kinase FGGY C-terminal" evidence="9">
    <location>
        <begin position="260"/>
        <end position="454"/>
    </location>
</feature>
<dbReference type="Pfam" id="PF02782">
    <property type="entry name" value="FGGY_C"/>
    <property type="match status" value="1"/>
</dbReference>
<evidence type="ECO:0000256" key="3">
    <source>
        <dbReference type="ARBA" id="ARBA00022741"/>
    </source>
</evidence>
<evidence type="ECO:0000256" key="7">
    <source>
        <dbReference type="RuleBase" id="RU364073"/>
    </source>
</evidence>
<dbReference type="GO" id="GO:0042732">
    <property type="term" value="P:D-xylose metabolic process"/>
    <property type="evidence" value="ECO:0007669"/>
    <property type="project" value="UniProtKB-KW"/>
</dbReference>
<keyword evidence="6 7" id="KW-0119">Carbohydrate metabolism</keyword>
<evidence type="ECO:0000256" key="5">
    <source>
        <dbReference type="ARBA" id="ARBA00022840"/>
    </source>
</evidence>
<keyword evidence="6 7" id="KW-0859">Xylose metabolism</keyword>
<comment type="similarity">
    <text evidence="1 6 7">Belongs to the FGGY kinase family.</text>
</comment>
<dbReference type="Pfam" id="PF00370">
    <property type="entry name" value="FGGY_N"/>
    <property type="match status" value="1"/>
</dbReference>
<evidence type="ECO:0000259" key="8">
    <source>
        <dbReference type="Pfam" id="PF00370"/>
    </source>
</evidence>
<reference evidence="10 11" key="1">
    <citation type="journal article" date="2013" name="Genome Announc.">
        <title>Draft Genome Sequence of an Anaerobic and Extremophilic Bacterium, Caldanaerobacter yonseiensis, Isolated from a Geothermal Hot Stream.</title>
        <authorList>
            <person name="Lee S.J."/>
            <person name="Lee Y.J."/>
            <person name="Park G.S."/>
            <person name="Kim B.C."/>
            <person name="Lee S.J."/>
            <person name="Shin J.H."/>
            <person name="Lee D.W."/>
        </authorList>
    </citation>
    <scope>NUCLEOTIDE SEQUENCE [LARGE SCALE GENOMIC DNA]</scope>
    <source>
        <strain evidence="10 11">KB-1</strain>
    </source>
</reference>
<evidence type="ECO:0000256" key="2">
    <source>
        <dbReference type="ARBA" id="ARBA00022679"/>
    </source>
</evidence>
<comment type="catalytic activity">
    <reaction evidence="6 7">
        <text>D-xylulose + ATP = D-xylulose 5-phosphate + ADP + H(+)</text>
        <dbReference type="Rhea" id="RHEA:10964"/>
        <dbReference type="ChEBI" id="CHEBI:15378"/>
        <dbReference type="ChEBI" id="CHEBI:17140"/>
        <dbReference type="ChEBI" id="CHEBI:30616"/>
        <dbReference type="ChEBI" id="CHEBI:57737"/>
        <dbReference type="ChEBI" id="CHEBI:456216"/>
        <dbReference type="EC" id="2.7.1.17"/>
    </reaction>
</comment>
<name>U5CU49_CALSX</name>
<dbReference type="EMBL" id="AXDC01000011">
    <property type="protein sequence ID" value="ERM92451.1"/>
    <property type="molecule type" value="Genomic_DNA"/>
</dbReference>
<sequence length="510" mass="55358">MAYVLGIDVGTSACKTIIVNERGEIVAKATKEYDFIVPRPGWTESNPEVWWDATIDTVKRALEKAAIKPEEIAAIGLSGQMHTLVPLDKDRKVIRNAIMWNDNRVGKQCDEVHKKVGGEDKLIDYVANTALPGYTIGKILWIKEVEPENYEKIDKFVIAKDYIRYKLTGKIATDVSDASGTCLYDVEKNKWSDDLINLLEIKKSIFPDVVESPEISGHLSSEAASILGLKEGTPVVGGAGDVLAQAVGTGATEEGIAMLIIGTAGIASVALSKFGRNPGGSLQLFRSGVPGEWNIFGTTLAAGGSFKWFRDSFGLEEKIIANLSGEDAYNILVNEAMQVEVGANGLLFTPYIVGERCPYTDPNARGAFVGINVMHDKRAFVRAVLEGIVFSLKDALKLIETLGVPITQVRVSGGGAINPKWRQIQADILGTEVVTVSYSGEGGSYGAAILAGVGAGFWPSVKEAARKLLKIETRTVPIAENKSKYEKVYGVYREIYHALKKVNDKISELW</sequence>
<dbReference type="Gene3D" id="3.30.420.40">
    <property type="match status" value="2"/>
</dbReference>
<dbReference type="InterPro" id="IPR000577">
    <property type="entry name" value="Carb_kinase_FGGY"/>
</dbReference>
<dbReference type="PIRSF" id="PIRSF000538">
    <property type="entry name" value="GlpK"/>
    <property type="match status" value="1"/>
</dbReference>
<evidence type="ECO:0000259" key="9">
    <source>
        <dbReference type="Pfam" id="PF02782"/>
    </source>
</evidence>
<proteinExistence type="inferred from homology"/>
<keyword evidence="5 6" id="KW-0067">ATP-binding</keyword>
<dbReference type="NCBIfam" id="TIGR01312">
    <property type="entry name" value="XylB"/>
    <property type="match status" value="1"/>
</dbReference>
<evidence type="ECO:0000256" key="1">
    <source>
        <dbReference type="ARBA" id="ARBA00009156"/>
    </source>
</evidence>
<evidence type="ECO:0000256" key="4">
    <source>
        <dbReference type="ARBA" id="ARBA00022777"/>
    </source>
</evidence>
<accession>U5CU49</accession>
<feature type="domain" description="Carbohydrate kinase FGGY N-terminal" evidence="8">
    <location>
        <begin position="3"/>
        <end position="248"/>
    </location>
</feature>
<dbReference type="EC" id="2.7.1.17" evidence="6 7"/>
<dbReference type="InterPro" id="IPR018484">
    <property type="entry name" value="FGGY_N"/>
</dbReference>
<gene>
    <name evidence="6 7" type="primary">xylB</name>
    <name evidence="10" type="ORF">O163_05435</name>
</gene>
<dbReference type="GO" id="GO:0005998">
    <property type="term" value="P:xylulose catabolic process"/>
    <property type="evidence" value="ECO:0007669"/>
    <property type="project" value="UniProtKB-UniRule"/>
</dbReference>
<evidence type="ECO:0000256" key="6">
    <source>
        <dbReference type="HAMAP-Rule" id="MF_02220"/>
    </source>
</evidence>
<organism evidence="10 11">
    <name type="scientific">Caldanaerobacter subterraneus subsp. yonseiensis KB-1</name>
    <dbReference type="NCBI Taxonomy" id="1388761"/>
    <lineage>
        <taxon>Bacteria</taxon>
        <taxon>Bacillati</taxon>
        <taxon>Bacillota</taxon>
        <taxon>Clostridia</taxon>
        <taxon>Thermoanaerobacterales</taxon>
        <taxon>Thermoanaerobacteraceae</taxon>
        <taxon>Caldanaerobacter</taxon>
    </lineage>
</organism>
<dbReference type="InterPro" id="IPR006000">
    <property type="entry name" value="Xylulokinase"/>
</dbReference>
<dbReference type="GO" id="GO:0005524">
    <property type="term" value="F:ATP binding"/>
    <property type="evidence" value="ECO:0007669"/>
    <property type="project" value="UniProtKB-UniRule"/>
</dbReference>
<dbReference type="CDD" id="cd07808">
    <property type="entry name" value="ASKHA_NBD_FGGY_EcXK-like"/>
    <property type="match status" value="1"/>
</dbReference>
<dbReference type="InterPro" id="IPR043129">
    <property type="entry name" value="ATPase_NBD"/>
</dbReference>
<dbReference type="AlphaFoldDB" id="U5CU49"/>
<comment type="caution">
    <text evidence="10">The sequence shown here is derived from an EMBL/GenBank/DDBJ whole genome shotgun (WGS) entry which is preliminary data.</text>
</comment>
<protein>
    <recommendedName>
        <fullName evidence="6 7">Xylulose kinase</fullName>
        <shortName evidence="6 7">Xylulokinase</shortName>
        <ecNumber evidence="6 7">2.7.1.17</ecNumber>
    </recommendedName>
</protein>
<dbReference type="Proteomes" id="UP000016856">
    <property type="component" value="Unassembled WGS sequence"/>
</dbReference>
<dbReference type="HAMAP" id="MF_02220">
    <property type="entry name" value="XylB"/>
    <property type="match status" value="1"/>
</dbReference>
<dbReference type="PANTHER" id="PTHR43095:SF5">
    <property type="entry name" value="XYLULOSE KINASE"/>
    <property type="match status" value="1"/>
</dbReference>
<evidence type="ECO:0000313" key="10">
    <source>
        <dbReference type="EMBL" id="ERM92451.1"/>
    </source>
</evidence>
<feature type="active site" description="Proton acceptor" evidence="6">
    <location>
        <position position="241"/>
    </location>
</feature>
<keyword evidence="4 6" id="KW-0418">Kinase</keyword>
<dbReference type="InterPro" id="IPR050406">
    <property type="entry name" value="FGGY_Carb_Kinase"/>
</dbReference>
<evidence type="ECO:0000313" key="11">
    <source>
        <dbReference type="Proteomes" id="UP000016856"/>
    </source>
</evidence>
<dbReference type="InterPro" id="IPR018485">
    <property type="entry name" value="FGGY_C"/>
</dbReference>
<dbReference type="PATRIC" id="fig|1388761.3.peg.1087"/>
<dbReference type="GO" id="GO:0004856">
    <property type="term" value="F:D-xylulokinase activity"/>
    <property type="evidence" value="ECO:0007669"/>
    <property type="project" value="UniProtKB-UniRule"/>
</dbReference>
<keyword evidence="3 6" id="KW-0547">Nucleotide-binding</keyword>
<dbReference type="RefSeq" id="WP_022587669.1">
    <property type="nucleotide sequence ID" value="NZ_AXDC01000011.1"/>
</dbReference>
<dbReference type="SUPFAM" id="SSF53067">
    <property type="entry name" value="Actin-like ATPase domain"/>
    <property type="match status" value="2"/>
</dbReference>
<dbReference type="PANTHER" id="PTHR43095">
    <property type="entry name" value="SUGAR KINASE"/>
    <property type="match status" value="1"/>
</dbReference>
<keyword evidence="2 6" id="KW-0808">Transferase</keyword>
<comment type="function">
    <text evidence="6">Catalyzes the phosphorylation of D-xylulose to D-xylulose 5-phosphate.</text>
</comment>
<feature type="site" description="Important for activity" evidence="6">
    <location>
        <position position="8"/>
    </location>
</feature>